<sequence length="586" mass="66341">MTLSRSLRLHESFFEEEFKRPAAPSHRHAAPSAPWPWIDIEDEVDPTQLSSHLPPVPEPCLHVSCGGCWREYPQALYPNWTPSQVKKSQIEKAVKHYRRNVVCVIHQVDVNEDGIFQVPNPGRITSTDNKVRETWEDVIRLEAPDYNRVRILFVENLSGPVLQMLGTKYNIEPFFFSSSLNWIPSRYVESVVPGEGDHITISLTFVRSVALSSVNSINSIHENASQGAVGSAKQTSLAKHMIDTQAPLVLQSNNRVLLLDLLSVHLIRKKHGSVIVSYHPDNDNPTTKAPYLHERIRFAGQSVYWQSIFQKSPDPTFVLLTFIWHALYAWDEAMENLYEHICYLETEVVSTSEMALTQELHIIRAHHLHYASLLEDFRKSVVFVRDTVNPTLDSLPQAEREANHEMLERECANLLGEVQRLETARKMHDMRLKNVMNLVFSSINILDSRRIQKMTEAAAQDSAGMKQIAYLTMIFLPGSFVAAVFGMNVQEIVPSTHGTLAHYAETALPLTLLTIWVIIASQNRYIFPPGLNFWMRLGWPVLVLGKVLSTYPIRWTWTTSAKKGTKEGEGSCPTVAMAMTNVAKGG</sequence>
<proteinExistence type="predicted"/>
<evidence type="ECO:0000313" key="7">
    <source>
        <dbReference type="Proteomes" id="UP000054270"/>
    </source>
</evidence>
<dbReference type="OMA" id="HFLEREC"/>
<dbReference type="InterPro" id="IPR002523">
    <property type="entry name" value="MgTranspt_CorA/ZnTranspt_ZntB"/>
</dbReference>
<dbReference type="GO" id="GO:0050897">
    <property type="term" value="F:cobalt ion binding"/>
    <property type="evidence" value="ECO:0007669"/>
    <property type="project" value="TreeGrafter"/>
</dbReference>
<keyword evidence="7" id="KW-1185">Reference proteome</keyword>
<keyword evidence="4 5" id="KW-0472">Membrane</keyword>
<dbReference type="InterPro" id="IPR045863">
    <property type="entry name" value="CorA_TM1_TM2"/>
</dbReference>
<dbReference type="PANTHER" id="PTHR46494">
    <property type="entry name" value="CORA FAMILY METAL ION TRANSPORTER (EUROFUNG)"/>
    <property type="match status" value="1"/>
</dbReference>
<keyword evidence="2 5" id="KW-0812">Transmembrane</keyword>
<name>A0A0D2MKB8_HYPSF</name>
<evidence type="ECO:0000256" key="4">
    <source>
        <dbReference type="ARBA" id="ARBA00023136"/>
    </source>
</evidence>
<dbReference type="GO" id="GO:0015087">
    <property type="term" value="F:cobalt ion transmembrane transporter activity"/>
    <property type="evidence" value="ECO:0007669"/>
    <property type="project" value="TreeGrafter"/>
</dbReference>
<accession>A0A0D2MKB8</accession>
<dbReference type="EMBL" id="KN817539">
    <property type="protein sequence ID" value="KJA24138.1"/>
    <property type="molecule type" value="Genomic_DNA"/>
</dbReference>
<evidence type="ECO:0000256" key="2">
    <source>
        <dbReference type="ARBA" id="ARBA00022692"/>
    </source>
</evidence>
<feature type="transmembrane region" description="Helical" evidence="5">
    <location>
        <begin position="468"/>
        <end position="487"/>
    </location>
</feature>
<evidence type="ECO:0000256" key="3">
    <source>
        <dbReference type="ARBA" id="ARBA00022989"/>
    </source>
</evidence>
<evidence type="ECO:0000313" key="6">
    <source>
        <dbReference type="EMBL" id="KJA24138.1"/>
    </source>
</evidence>
<dbReference type="Pfam" id="PF01544">
    <property type="entry name" value="CorA"/>
    <property type="match status" value="1"/>
</dbReference>
<evidence type="ECO:0000256" key="5">
    <source>
        <dbReference type="SAM" id="Phobius"/>
    </source>
</evidence>
<organism evidence="6 7">
    <name type="scientific">Hypholoma sublateritium (strain FD-334 SS-4)</name>
    <dbReference type="NCBI Taxonomy" id="945553"/>
    <lineage>
        <taxon>Eukaryota</taxon>
        <taxon>Fungi</taxon>
        <taxon>Dikarya</taxon>
        <taxon>Basidiomycota</taxon>
        <taxon>Agaricomycotina</taxon>
        <taxon>Agaricomycetes</taxon>
        <taxon>Agaricomycetidae</taxon>
        <taxon>Agaricales</taxon>
        <taxon>Agaricineae</taxon>
        <taxon>Strophariaceae</taxon>
        <taxon>Hypholoma</taxon>
    </lineage>
</organism>
<dbReference type="GO" id="GO:0000287">
    <property type="term" value="F:magnesium ion binding"/>
    <property type="evidence" value="ECO:0007669"/>
    <property type="project" value="TreeGrafter"/>
</dbReference>
<dbReference type="Gene3D" id="1.20.58.340">
    <property type="entry name" value="Magnesium transport protein CorA, transmembrane region"/>
    <property type="match status" value="1"/>
</dbReference>
<dbReference type="GO" id="GO:0015095">
    <property type="term" value="F:magnesium ion transmembrane transporter activity"/>
    <property type="evidence" value="ECO:0007669"/>
    <property type="project" value="TreeGrafter"/>
</dbReference>
<dbReference type="OrthoDB" id="3231000at2759"/>
<evidence type="ECO:0000256" key="1">
    <source>
        <dbReference type="ARBA" id="ARBA00004651"/>
    </source>
</evidence>
<reference evidence="7" key="1">
    <citation type="submission" date="2014-04" db="EMBL/GenBank/DDBJ databases">
        <title>Evolutionary Origins and Diversification of the Mycorrhizal Mutualists.</title>
        <authorList>
            <consortium name="DOE Joint Genome Institute"/>
            <consortium name="Mycorrhizal Genomics Consortium"/>
            <person name="Kohler A."/>
            <person name="Kuo A."/>
            <person name="Nagy L.G."/>
            <person name="Floudas D."/>
            <person name="Copeland A."/>
            <person name="Barry K.W."/>
            <person name="Cichocki N."/>
            <person name="Veneault-Fourrey C."/>
            <person name="LaButti K."/>
            <person name="Lindquist E.A."/>
            <person name="Lipzen A."/>
            <person name="Lundell T."/>
            <person name="Morin E."/>
            <person name="Murat C."/>
            <person name="Riley R."/>
            <person name="Ohm R."/>
            <person name="Sun H."/>
            <person name="Tunlid A."/>
            <person name="Henrissat B."/>
            <person name="Grigoriev I.V."/>
            <person name="Hibbett D.S."/>
            <person name="Martin F."/>
        </authorList>
    </citation>
    <scope>NUCLEOTIDE SEQUENCE [LARGE SCALE GENOMIC DNA]</scope>
    <source>
        <strain evidence="7">FD-334 SS-4</strain>
    </source>
</reference>
<dbReference type="AlphaFoldDB" id="A0A0D2MKB8"/>
<gene>
    <name evidence="6" type="ORF">HYPSUDRAFT_39284</name>
</gene>
<dbReference type="Proteomes" id="UP000054270">
    <property type="component" value="Unassembled WGS sequence"/>
</dbReference>
<dbReference type="SUPFAM" id="SSF144083">
    <property type="entry name" value="Magnesium transport protein CorA, transmembrane region"/>
    <property type="match status" value="1"/>
</dbReference>
<feature type="transmembrane region" description="Helical" evidence="5">
    <location>
        <begin position="507"/>
        <end position="527"/>
    </location>
</feature>
<keyword evidence="3 5" id="KW-1133">Transmembrane helix</keyword>
<dbReference type="GO" id="GO:0005886">
    <property type="term" value="C:plasma membrane"/>
    <property type="evidence" value="ECO:0007669"/>
    <property type="project" value="UniProtKB-SubCell"/>
</dbReference>
<comment type="subcellular location">
    <subcellularLocation>
        <location evidence="1">Cell membrane</location>
        <topology evidence="1">Multi-pass membrane protein</topology>
    </subcellularLocation>
</comment>
<protein>
    <submittedName>
        <fullName evidence="6">Uncharacterized protein</fullName>
    </submittedName>
</protein>
<dbReference type="STRING" id="945553.A0A0D2MKB8"/>
<dbReference type="PANTHER" id="PTHR46494:SF1">
    <property type="entry name" value="CORA FAMILY METAL ION TRANSPORTER (EUROFUNG)"/>
    <property type="match status" value="1"/>
</dbReference>